<dbReference type="RefSeq" id="WP_289162551.1">
    <property type="nucleotide sequence ID" value="NZ_JASZZN010000003.1"/>
</dbReference>
<sequence>MTTFQRAPTRTLEASEAISKHLRVKVLAAGTAAIAGAADSDIGTSASYAHDAGDEVAVDIASLEGTERGIAAVAIDIGDKLYGAADGEIGKTNTNAPIGIAMSAAGAGDVVEFVRRQI</sequence>
<proteinExistence type="predicted"/>
<evidence type="ECO:0000313" key="2">
    <source>
        <dbReference type="Proteomes" id="UP001239462"/>
    </source>
</evidence>
<name>A0ABT7PEN9_9BACT</name>
<dbReference type="EMBL" id="JASZZN010000003">
    <property type="protein sequence ID" value="MDM4014968.1"/>
    <property type="molecule type" value="Genomic_DNA"/>
</dbReference>
<dbReference type="Proteomes" id="UP001239462">
    <property type="component" value="Unassembled WGS sequence"/>
</dbReference>
<organism evidence="1 2">
    <name type="scientific">Roseiconus lacunae</name>
    <dbReference type="NCBI Taxonomy" id="2605694"/>
    <lineage>
        <taxon>Bacteria</taxon>
        <taxon>Pseudomonadati</taxon>
        <taxon>Planctomycetota</taxon>
        <taxon>Planctomycetia</taxon>
        <taxon>Pirellulales</taxon>
        <taxon>Pirellulaceae</taxon>
        <taxon>Roseiconus</taxon>
    </lineage>
</organism>
<reference evidence="1 2" key="1">
    <citation type="submission" date="2023-06" db="EMBL/GenBank/DDBJ databases">
        <title>Roseiconus lacunae JC819 isolated from Gulf of Mannar region, Tamil Nadu.</title>
        <authorList>
            <person name="Pk S."/>
            <person name="Ch S."/>
            <person name="Ch V.R."/>
        </authorList>
    </citation>
    <scope>NUCLEOTIDE SEQUENCE [LARGE SCALE GENOMIC DNA]</scope>
    <source>
        <strain evidence="1 2">JC819</strain>
    </source>
</reference>
<protein>
    <submittedName>
        <fullName evidence="1">DUF2190 family protein</fullName>
    </submittedName>
</protein>
<evidence type="ECO:0000313" key="1">
    <source>
        <dbReference type="EMBL" id="MDM4014968.1"/>
    </source>
</evidence>
<keyword evidence="2" id="KW-1185">Reference proteome</keyword>
<accession>A0ABT7PEN9</accession>
<gene>
    <name evidence="1" type="ORF">QTN89_05975</name>
</gene>
<comment type="caution">
    <text evidence="1">The sequence shown here is derived from an EMBL/GenBank/DDBJ whole genome shotgun (WGS) entry which is preliminary data.</text>
</comment>